<dbReference type="Gene3D" id="2.60.40.420">
    <property type="entry name" value="Cupredoxins - blue copper proteins"/>
    <property type="match status" value="1"/>
</dbReference>
<dbReference type="Pfam" id="PF16502">
    <property type="entry name" value="DUF5059"/>
    <property type="match status" value="1"/>
</dbReference>
<dbReference type="Proteomes" id="UP001570511">
    <property type="component" value="Unassembled WGS sequence"/>
</dbReference>
<keyword evidence="4" id="KW-0249">Electron transport</keyword>
<feature type="region of interest" description="Disordered" evidence="7">
    <location>
        <begin position="686"/>
        <end position="714"/>
    </location>
</feature>
<dbReference type="InterPro" id="IPR006311">
    <property type="entry name" value="TAT_signal"/>
</dbReference>
<dbReference type="EMBL" id="JBGNYA010000001">
    <property type="protein sequence ID" value="MFA1609860.1"/>
    <property type="molecule type" value="Genomic_DNA"/>
</dbReference>
<evidence type="ECO:0000256" key="1">
    <source>
        <dbReference type="ARBA" id="ARBA00004370"/>
    </source>
</evidence>
<evidence type="ECO:0000256" key="5">
    <source>
        <dbReference type="ARBA" id="ARBA00023008"/>
    </source>
</evidence>
<dbReference type="Pfam" id="PF00127">
    <property type="entry name" value="Copper-bind"/>
    <property type="match status" value="1"/>
</dbReference>
<comment type="subcellular location">
    <subcellularLocation>
        <location evidence="1">Membrane</location>
    </subcellularLocation>
</comment>
<reference evidence="10 11" key="1">
    <citation type="submission" date="2024-08" db="EMBL/GenBank/DDBJ databases">
        <title>Halobellus sp. MBLA0158 whole genome sequence.</title>
        <authorList>
            <person name="Hwang C.Y."/>
            <person name="Cho E.-S."/>
            <person name="Seo M.-J."/>
        </authorList>
    </citation>
    <scope>NUCLEOTIDE SEQUENCE [LARGE SCALE GENOMIC DNA]</scope>
    <source>
        <strain evidence="10 11">MBLA0158</strain>
    </source>
</reference>
<sequence>MAPRRRDLLSAGAAALATFGLAGCNSRETNGAGTEAASETGSADATSTSASSPAGITAHAAVAAEWNAYRARVWDALALGVAGEPGSGARVVQNTFARFEGASGAYGAHEVLESTGEENYEGFEGALGALRTEGLAAGDLERAREAAANADAALSAAQRTVVDGATADALDLQLLGVTARNAAVAATVGETAAAGDVAEAVRNRFEAASVSDALESAADDAYDRFESALDGVVSAAEDGDAEGVRTEAKAAFTAAVDGSYAVAPSETHAGTGHLAALQARGWDAAALAGAGGPSTNYAHAAGLTIYRARVHDARWLAAVGEVERAATMVQDVFAHFEGARAHEALEEADGEAYEGFESGLSSLQSAIESGDSEGADEALATVDSNLVAGIEALAGSNAPLLEAAFFRARFADARERYRRGEGDVAASAAEDLFSRFEENELDVHETVESTSEELYASFEEEHLSGLIDAFGAGDDDAVATHYEGVQSTLLEFATAAGSTPTVSGAEAAYLAARGFDASAVDALGDDARARAVGQEAFQHFEAGAGGYHEALEAADESRYESFEAALSALIDAAGNGEDVYAPATTFNAEAVASAYAIVGSGGGSNADAAGRVMQDAFAHFEEARVHELIEEADHNAYETFERRLDAYLTALDEGGDVAVAAGSFADAAQYGQFALVDAVEDVPLDLDLSGGGSESGESGGDSSLQGGPNVVEGVPEDADHVVDMQAVAFEPAELTVSQGDKVAWAHSAGEPHSVTAYEEDLPDGATYWASGGFESQSAAESGWEEGRGAVQSGQSYVRTFETTGSHEYYCIPHEAAGMTGTVVVE</sequence>
<gene>
    <name evidence="10" type="ORF">OS889_02420</name>
</gene>
<keyword evidence="3" id="KW-0479">Metal-binding</keyword>
<evidence type="ECO:0000256" key="2">
    <source>
        <dbReference type="ARBA" id="ARBA00022448"/>
    </source>
</evidence>
<accession>A0ABD5MCA4</accession>
<dbReference type="RefSeq" id="WP_372386948.1">
    <property type="nucleotide sequence ID" value="NZ_JBGNYA010000001.1"/>
</dbReference>
<dbReference type="InterPro" id="IPR032445">
    <property type="entry name" value="DUF5059"/>
</dbReference>
<dbReference type="SUPFAM" id="SSF49503">
    <property type="entry name" value="Cupredoxins"/>
    <property type="match status" value="1"/>
</dbReference>
<feature type="domain" description="DUF5059" evidence="9">
    <location>
        <begin position="61"/>
        <end position="683"/>
    </location>
</feature>
<evidence type="ECO:0000256" key="4">
    <source>
        <dbReference type="ARBA" id="ARBA00022982"/>
    </source>
</evidence>
<dbReference type="GO" id="GO:0016020">
    <property type="term" value="C:membrane"/>
    <property type="evidence" value="ECO:0007669"/>
    <property type="project" value="UniProtKB-SubCell"/>
</dbReference>
<dbReference type="PANTHER" id="PTHR34192">
    <property type="entry name" value="PLASTOCYANIN MAJOR ISOFORM, CHLOROPLASTIC-RELATED"/>
    <property type="match status" value="1"/>
</dbReference>
<evidence type="ECO:0000259" key="8">
    <source>
        <dbReference type="Pfam" id="PF00127"/>
    </source>
</evidence>
<protein>
    <submittedName>
        <fullName evidence="10">DUF5059 domain-containing protein</fullName>
    </submittedName>
</protein>
<feature type="domain" description="Blue (type 1) copper" evidence="8">
    <location>
        <begin position="722"/>
        <end position="825"/>
    </location>
</feature>
<evidence type="ECO:0000259" key="9">
    <source>
        <dbReference type="Pfam" id="PF16502"/>
    </source>
</evidence>
<dbReference type="InterPro" id="IPR008972">
    <property type="entry name" value="Cupredoxin"/>
</dbReference>
<keyword evidence="2" id="KW-0813">Transport</keyword>
<dbReference type="PANTHER" id="PTHR34192:SF10">
    <property type="entry name" value="PLASTOCYANIN MAJOR ISOFORM, CHLOROPLASTIC-RELATED"/>
    <property type="match status" value="1"/>
</dbReference>
<comment type="caution">
    <text evidence="10">The sequence shown here is derived from an EMBL/GenBank/DDBJ whole genome shotgun (WGS) entry which is preliminary data.</text>
</comment>
<organism evidence="10 11">
    <name type="scientific">Halobellus rubicundus</name>
    <dbReference type="NCBI Taxonomy" id="2996466"/>
    <lineage>
        <taxon>Archaea</taxon>
        <taxon>Methanobacteriati</taxon>
        <taxon>Methanobacteriota</taxon>
        <taxon>Stenosarchaea group</taxon>
        <taxon>Halobacteria</taxon>
        <taxon>Halobacteriales</taxon>
        <taxon>Haloferacaceae</taxon>
        <taxon>Halobellus</taxon>
    </lineage>
</organism>
<keyword evidence="6" id="KW-0472">Membrane</keyword>
<dbReference type="GO" id="GO:0046872">
    <property type="term" value="F:metal ion binding"/>
    <property type="evidence" value="ECO:0007669"/>
    <property type="project" value="UniProtKB-KW"/>
</dbReference>
<dbReference type="AlphaFoldDB" id="A0ABD5MCA4"/>
<dbReference type="InterPro" id="IPR000923">
    <property type="entry name" value="BlueCu_1"/>
</dbReference>
<evidence type="ECO:0000313" key="10">
    <source>
        <dbReference type="EMBL" id="MFA1609860.1"/>
    </source>
</evidence>
<evidence type="ECO:0000256" key="6">
    <source>
        <dbReference type="ARBA" id="ARBA00023136"/>
    </source>
</evidence>
<feature type="region of interest" description="Disordered" evidence="7">
    <location>
        <begin position="30"/>
        <end position="54"/>
    </location>
</feature>
<dbReference type="PROSITE" id="PS51318">
    <property type="entry name" value="TAT"/>
    <property type="match status" value="1"/>
</dbReference>
<dbReference type="CDD" id="cd04220">
    <property type="entry name" value="Halocyanin"/>
    <property type="match status" value="1"/>
</dbReference>
<name>A0ABD5MCA4_9EURY</name>
<feature type="compositionally biased region" description="Low complexity" evidence="7">
    <location>
        <begin position="34"/>
        <end position="54"/>
    </location>
</feature>
<keyword evidence="11" id="KW-1185">Reference proteome</keyword>
<proteinExistence type="predicted"/>
<evidence type="ECO:0000256" key="7">
    <source>
        <dbReference type="SAM" id="MobiDB-lite"/>
    </source>
</evidence>
<keyword evidence="5" id="KW-0186">Copper</keyword>
<evidence type="ECO:0000313" key="11">
    <source>
        <dbReference type="Proteomes" id="UP001570511"/>
    </source>
</evidence>
<feature type="compositionally biased region" description="Gly residues" evidence="7">
    <location>
        <begin position="689"/>
        <end position="699"/>
    </location>
</feature>
<dbReference type="PROSITE" id="PS51257">
    <property type="entry name" value="PROKAR_LIPOPROTEIN"/>
    <property type="match status" value="1"/>
</dbReference>
<evidence type="ECO:0000256" key="3">
    <source>
        <dbReference type="ARBA" id="ARBA00022723"/>
    </source>
</evidence>